<comment type="caution">
    <text evidence="2">The sequence shown here is derived from an EMBL/GenBank/DDBJ whole genome shotgun (WGS) entry which is preliminary data.</text>
</comment>
<feature type="compositionally biased region" description="Polar residues" evidence="1">
    <location>
        <begin position="1"/>
        <end position="16"/>
    </location>
</feature>
<evidence type="ECO:0000313" key="2">
    <source>
        <dbReference type="EMBL" id="MBO1902936.1"/>
    </source>
</evidence>
<dbReference type="AlphaFoldDB" id="A0A939S9A3"/>
<dbReference type="EMBL" id="JAGDYM010000015">
    <property type="protein sequence ID" value="MBO1902936.1"/>
    <property type="molecule type" value="Genomic_DNA"/>
</dbReference>
<keyword evidence="3" id="KW-1185">Reference proteome</keyword>
<evidence type="ECO:0000313" key="3">
    <source>
        <dbReference type="Proteomes" id="UP000664382"/>
    </source>
</evidence>
<evidence type="ECO:0000256" key="1">
    <source>
        <dbReference type="SAM" id="MobiDB-lite"/>
    </source>
</evidence>
<proteinExistence type="predicted"/>
<sequence length="69" mass="7389">MTTTAAHSTPETSLTPSARERRGRTPSGLPPGFDVVAWTMEACERSAVPVGVTDPVTLAKLRILTRPEN</sequence>
<protein>
    <submittedName>
        <fullName evidence="2">Uncharacterized protein</fullName>
    </submittedName>
</protein>
<gene>
    <name evidence="2" type="ORF">J4H92_13380</name>
</gene>
<dbReference type="InterPro" id="IPR018065">
    <property type="entry name" value="Ribosomal_eL34_CS"/>
</dbReference>
<organism evidence="2 3">
    <name type="scientific">Leucobacter weissii</name>
    <dbReference type="NCBI Taxonomy" id="1983706"/>
    <lineage>
        <taxon>Bacteria</taxon>
        <taxon>Bacillati</taxon>
        <taxon>Actinomycetota</taxon>
        <taxon>Actinomycetes</taxon>
        <taxon>Micrococcales</taxon>
        <taxon>Microbacteriaceae</taxon>
        <taxon>Leucobacter</taxon>
    </lineage>
</organism>
<dbReference type="RefSeq" id="WP_175986204.1">
    <property type="nucleotide sequence ID" value="NZ_JAGDYM010000015.1"/>
</dbReference>
<accession>A0A939S9A3</accession>
<name>A0A939S9A3_9MICO</name>
<dbReference type="PROSITE" id="PS01145">
    <property type="entry name" value="RIBOSOMAL_L34E"/>
    <property type="match status" value="1"/>
</dbReference>
<feature type="region of interest" description="Disordered" evidence="1">
    <location>
        <begin position="1"/>
        <end position="31"/>
    </location>
</feature>
<reference evidence="2" key="1">
    <citation type="submission" date="2021-03" db="EMBL/GenBank/DDBJ databases">
        <title>Leucobacter chromiisoli sp. nov., isolated from chromium-containing soil of chemical plant.</title>
        <authorList>
            <person name="Xu Z."/>
        </authorList>
    </citation>
    <scope>NUCLEOTIDE SEQUENCE</scope>
    <source>
        <strain evidence="2">S27</strain>
    </source>
</reference>
<dbReference type="Proteomes" id="UP000664382">
    <property type="component" value="Unassembled WGS sequence"/>
</dbReference>